<dbReference type="Pfam" id="PF00126">
    <property type="entry name" value="HTH_1"/>
    <property type="match status" value="1"/>
</dbReference>
<organism evidence="6 7">
    <name type="scientific">Temperatibacter marinus</name>
    <dbReference type="NCBI Taxonomy" id="1456591"/>
    <lineage>
        <taxon>Bacteria</taxon>
        <taxon>Pseudomonadati</taxon>
        <taxon>Pseudomonadota</taxon>
        <taxon>Alphaproteobacteria</taxon>
        <taxon>Kordiimonadales</taxon>
        <taxon>Temperatibacteraceae</taxon>
        <taxon>Temperatibacter</taxon>
    </lineage>
</organism>
<dbReference type="EMBL" id="CP123872">
    <property type="protein sequence ID" value="WND02942.1"/>
    <property type="molecule type" value="Genomic_DNA"/>
</dbReference>
<dbReference type="InterPro" id="IPR058163">
    <property type="entry name" value="LysR-type_TF_proteobact-type"/>
</dbReference>
<dbReference type="SUPFAM" id="SSF53850">
    <property type="entry name" value="Periplasmic binding protein-like II"/>
    <property type="match status" value="1"/>
</dbReference>
<feature type="domain" description="HTH lysR-type" evidence="5">
    <location>
        <begin position="24"/>
        <end position="81"/>
    </location>
</feature>
<protein>
    <submittedName>
        <fullName evidence="6">LysR substrate-binding domain-containing protein</fullName>
    </submittedName>
</protein>
<keyword evidence="2" id="KW-0805">Transcription regulation</keyword>
<evidence type="ECO:0000256" key="3">
    <source>
        <dbReference type="ARBA" id="ARBA00023125"/>
    </source>
</evidence>
<dbReference type="AlphaFoldDB" id="A0AA52ECL4"/>
<dbReference type="KEGG" id="tmk:QGN29_01010"/>
<evidence type="ECO:0000256" key="1">
    <source>
        <dbReference type="ARBA" id="ARBA00009437"/>
    </source>
</evidence>
<dbReference type="Gene3D" id="1.10.10.10">
    <property type="entry name" value="Winged helix-like DNA-binding domain superfamily/Winged helix DNA-binding domain"/>
    <property type="match status" value="1"/>
</dbReference>
<evidence type="ECO:0000256" key="4">
    <source>
        <dbReference type="ARBA" id="ARBA00023163"/>
    </source>
</evidence>
<dbReference type="GO" id="GO:0006351">
    <property type="term" value="P:DNA-templated transcription"/>
    <property type="evidence" value="ECO:0007669"/>
    <property type="project" value="TreeGrafter"/>
</dbReference>
<dbReference type="GO" id="GO:0043565">
    <property type="term" value="F:sequence-specific DNA binding"/>
    <property type="evidence" value="ECO:0007669"/>
    <property type="project" value="TreeGrafter"/>
</dbReference>
<dbReference type="InterPro" id="IPR036388">
    <property type="entry name" value="WH-like_DNA-bd_sf"/>
</dbReference>
<dbReference type="Gene3D" id="3.40.190.10">
    <property type="entry name" value="Periplasmic binding protein-like II"/>
    <property type="match status" value="2"/>
</dbReference>
<dbReference type="PANTHER" id="PTHR30537">
    <property type="entry name" value="HTH-TYPE TRANSCRIPTIONAL REGULATOR"/>
    <property type="match status" value="1"/>
</dbReference>
<keyword evidence="7" id="KW-1185">Reference proteome</keyword>
<dbReference type="RefSeq" id="WP_310798785.1">
    <property type="nucleotide sequence ID" value="NZ_CP123872.1"/>
</dbReference>
<sequence length="313" mass="35301">MQKLNITNLFGPLMQKIINHKKIPPLKALRGFEAATRHQSVKDAAEELCLTHPAISHQIKQIEEGLGLSLFAQEGRNIISTDEGRLFYPYVRAAFDSLIEGVHAVEQHSHARPLVLQSDVTASLRWLARRLPKFLREYPDIPINLSTSGHNNVFNELSADVGLIYLDKPLDHKKYEWVPLFDCTLFPVCSPIFRSQMGHGITPHTLQGFPLISLSTEDQSWNLWFESAGVEFQTQSMYLKVDTLAVALEMAIDGQGIALVNGPFVSEDMKKGALVQPVSHATLCQGGWGFICRKELAQSNRIRTFMNWFRGYE</sequence>
<gene>
    <name evidence="6" type="ORF">QGN29_01010</name>
</gene>
<accession>A0AA52ECL4</accession>
<dbReference type="GO" id="GO:0003700">
    <property type="term" value="F:DNA-binding transcription factor activity"/>
    <property type="evidence" value="ECO:0007669"/>
    <property type="project" value="InterPro"/>
</dbReference>
<dbReference type="Pfam" id="PF03466">
    <property type="entry name" value="LysR_substrate"/>
    <property type="match status" value="1"/>
</dbReference>
<dbReference type="PROSITE" id="PS50931">
    <property type="entry name" value="HTH_LYSR"/>
    <property type="match status" value="1"/>
</dbReference>
<dbReference type="SUPFAM" id="SSF46785">
    <property type="entry name" value="Winged helix' DNA-binding domain"/>
    <property type="match status" value="1"/>
</dbReference>
<dbReference type="InterPro" id="IPR036390">
    <property type="entry name" value="WH_DNA-bd_sf"/>
</dbReference>
<evidence type="ECO:0000313" key="6">
    <source>
        <dbReference type="EMBL" id="WND02942.1"/>
    </source>
</evidence>
<dbReference type="InterPro" id="IPR000847">
    <property type="entry name" value="LysR_HTH_N"/>
</dbReference>
<keyword evidence="3" id="KW-0238">DNA-binding</keyword>
<dbReference type="Proteomes" id="UP001268683">
    <property type="component" value="Chromosome"/>
</dbReference>
<name>A0AA52ECL4_9PROT</name>
<proteinExistence type="inferred from homology"/>
<reference evidence="6" key="1">
    <citation type="submission" date="2023-04" db="EMBL/GenBank/DDBJ databases">
        <title>Complete genome sequence of Temperatibacter marinus.</title>
        <authorList>
            <person name="Rong J.-C."/>
            <person name="Yi M.-L."/>
            <person name="Zhao Q."/>
        </authorList>
    </citation>
    <scope>NUCLEOTIDE SEQUENCE</scope>
    <source>
        <strain evidence="6">NBRC 110045</strain>
    </source>
</reference>
<keyword evidence="4" id="KW-0804">Transcription</keyword>
<dbReference type="InterPro" id="IPR005119">
    <property type="entry name" value="LysR_subst-bd"/>
</dbReference>
<evidence type="ECO:0000256" key="2">
    <source>
        <dbReference type="ARBA" id="ARBA00023015"/>
    </source>
</evidence>
<evidence type="ECO:0000259" key="5">
    <source>
        <dbReference type="PROSITE" id="PS50931"/>
    </source>
</evidence>
<dbReference type="PANTHER" id="PTHR30537:SF74">
    <property type="entry name" value="HTH-TYPE TRANSCRIPTIONAL REGULATOR TRPI"/>
    <property type="match status" value="1"/>
</dbReference>
<evidence type="ECO:0000313" key="7">
    <source>
        <dbReference type="Proteomes" id="UP001268683"/>
    </source>
</evidence>
<comment type="similarity">
    <text evidence="1">Belongs to the LysR transcriptional regulatory family.</text>
</comment>